<feature type="chain" id="PRO_5017953710" evidence="1">
    <location>
        <begin position="21"/>
        <end position="203"/>
    </location>
</feature>
<reference evidence="2" key="1">
    <citation type="submission" date="2018-10" db="EMBL/GenBank/DDBJ databases">
        <authorList>
            <consortium name="NARMS: The National Antimicrobial Resistance Monitoring System"/>
        </authorList>
    </citation>
    <scope>NUCLEOTIDE SEQUENCE [LARGE SCALE GENOMIC DNA]</scope>
    <source>
        <strain evidence="2">CVM N17EC0388</strain>
    </source>
</reference>
<comment type="caution">
    <text evidence="2">The sequence shown here is derived from an EMBL/GenBank/DDBJ whole genome shotgun (WGS) entry which is preliminary data.</text>
</comment>
<dbReference type="AlphaFoldDB" id="A0A3L0VXU7"/>
<feature type="signal peptide" evidence="1">
    <location>
        <begin position="1"/>
        <end position="20"/>
    </location>
</feature>
<evidence type="ECO:0000256" key="1">
    <source>
        <dbReference type="SAM" id="SignalP"/>
    </source>
</evidence>
<gene>
    <name evidence="2" type="ORF">D9F05_09885</name>
</gene>
<sequence>MKKYILLIMALIIAPFSAVSEEKAPSVDLHKLIMQAQSEKKTEVSRSESVEWMDSIMETEYGYSKISQEPVDRLRTLYEDAAYLLRNGAPIAGGTLITIARSSQDFAESKAGEGMAYYCDAMLQPAEEDDYELLSFLKRTKAAGSVLDKISRSGVRMSARVMVTGEIYDDAIAVLAGQRALDGLKATPEELALIQQAREKGKP</sequence>
<name>A0A3L0VXU7_ECOLX</name>
<keyword evidence="1" id="KW-0732">Signal</keyword>
<evidence type="ECO:0000313" key="2">
    <source>
        <dbReference type="EMBL" id="MHO04682.1"/>
    </source>
</evidence>
<proteinExistence type="predicted"/>
<organism evidence="2">
    <name type="scientific">Escherichia coli</name>
    <dbReference type="NCBI Taxonomy" id="562"/>
    <lineage>
        <taxon>Bacteria</taxon>
        <taxon>Pseudomonadati</taxon>
        <taxon>Pseudomonadota</taxon>
        <taxon>Gammaproteobacteria</taxon>
        <taxon>Enterobacterales</taxon>
        <taxon>Enterobacteriaceae</taxon>
        <taxon>Escherichia</taxon>
    </lineage>
</organism>
<dbReference type="EMBL" id="RNRV01000013">
    <property type="protein sequence ID" value="MHO04682.1"/>
    <property type="molecule type" value="Genomic_DNA"/>
</dbReference>
<protein>
    <submittedName>
        <fullName evidence="2">Uncharacterized protein</fullName>
    </submittedName>
</protein>
<accession>A0A3L0VXU7</accession>